<evidence type="ECO:0000313" key="3">
    <source>
        <dbReference type="Proteomes" id="UP000266298"/>
    </source>
</evidence>
<gene>
    <name evidence="2" type="ORF">DZF96_04735</name>
</gene>
<name>A0A399NW99_9MICO</name>
<dbReference type="AlphaFoldDB" id="A0A399NW99"/>
<dbReference type="InterPro" id="IPR014914">
    <property type="entry name" value="RES_dom"/>
</dbReference>
<proteinExistence type="predicted"/>
<feature type="domain" description="RES" evidence="1">
    <location>
        <begin position="175"/>
        <end position="328"/>
    </location>
</feature>
<dbReference type="EMBL" id="QWEC01000042">
    <property type="protein sequence ID" value="RII98057.1"/>
    <property type="molecule type" value="Genomic_DNA"/>
</dbReference>
<comment type="caution">
    <text evidence="2">The sequence shown here is derived from an EMBL/GenBank/DDBJ whole genome shotgun (WGS) entry which is preliminary data.</text>
</comment>
<dbReference type="Proteomes" id="UP000266298">
    <property type="component" value="Unassembled WGS sequence"/>
</dbReference>
<evidence type="ECO:0000259" key="1">
    <source>
        <dbReference type="SMART" id="SM00953"/>
    </source>
</evidence>
<dbReference type="Pfam" id="PF08808">
    <property type="entry name" value="RES"/>
    <property type="match status" value="1"/>
</dbReference>
<accession>A0A399NW99</accession>
<organism evidence="2 3">
    <name type="scientific">Clavibacter michiganensis</name>
    <dbReference type="NCBI Taxonomy" id="28447"/>
    <lineage>
        <taxon>Bacteria</taxon>
        <taxon>Bacillati</taxon>
        <taxon>Actinomycetota</taxon>
        <taxon>Actinomycetes</taxon>
        <taxon>Micrococcales</taxon>
        <taxon>Microbacteriaceae</taxon>
        <taxon>Clavibacter</taxon>
    </lineage>
</organism>
<sequence length="342" mass="38696">MPERRCCPTCFGDAGLRDNIFPDLDRNVGTCSFCGEISSQLVEPEQLREYFETLVEIYDVSEDGQFLPTLLRQDWGLFSHTRMDDPRVKELLAEILNDGDIVRRTFIPSPAYQTQSLTLWDDLRDEMMHNNRWFLDHKIDFDRLGELLDLLITDPRSLGRDWFRARLNTEDTPFPPDKMGAPPRRLAAHGRANPAGIPYLYIGSTPETAVAEIRPHTGEHASVALFSIDAERVVDLRNPRERVSPFILEEANQIGQLLADLPLLERLGSELTRPVLPQSAPYEYIPSQYLCEFIKVSGFDGVLYRSSVSAGVNLALFKPESAQILAVNSYNVNRVSVSIAVD</sequence>
<protein>
    <submittedName>
        <fullName evidence="2">RES domain-containing protein</fullName>
    </submittedName>
</protein>
<reference evidence="2 3" key="1">
    <citation type="submission" date="2018-08" db="EMBL/GenBank/DDBJ databases">
        <title>Genome Sequence of Clavibacter michiganensis Subspecies type strains, and the Atypical Peach-Colored Strains Isolated from Tomato.</title>
        <authorList>
            <person name="Osdaghi E."/>
            <person name="Portier P."/>
            <person name="Briand M."/>
            <person name="Jacques M.-A."/>
        </authorList>
    </citation>
    <scope>NUCLEOTIDE SEQUENCE [LARGE SCALE GENOMIC DNA]</scope>
    <source>
        <strain evidence="2 3">CFBP 7493</strain>
    </source>
</reference>
<dbReference type="RefSeq" id="WP_081840927.1">
    <property type="nucleotide sequence ID" value="NZ_QWEC01000042.1"/>
</dbReference>
<evidence type="ECO:0000313" key="2">
    <source>
        <dbReference type="EMBL" id="RII98057.1"/>
    </source>
</evidence>
<dbReference type="SMART" id="SM00953">
    <property type="entry name" value="RES"/>
    <property type="match status" value="1"/>
</dbReference>